<keyword evidence="6 7" id="KW-0472">Membrane</keyword>
<feature type="transmembrane region" description="Helical" evidence="7">
    <location>
        <begin position="91"/>
        <end position="112"/>
    </location>
</feature>
<reference evidence="9 10" key="1">
    <citation type="journal article" date="2003" name="Int. J. Syst. Evol. Microbiol.">
        <title>Bacillus nealsonii sp. nov., isolated from a spacecraft-assembly facility, whose spores are gamma-radiation resistant.</title>
        <authorList>
            <person name="Venkateswaran K."/>
            <person name="Kempf M."/>
            <person name="Chen F."/>
            <person name="Satomi M."/>
            <person name="Nicholson W."/>
            <person name="Kern R."/>
        </authorList>
    </citation>
    <scope>NUCLEOTIDE SEQUENCE [LARGE SCALE GENOMIC DNA]</scope>
    <source>
        <strain evidence="9 10">FO-92</strain>
    </source>
</reference>
<evidence type="ECO:0000313" key="9">
    <source>
        <dbReference type="EMBL" id="PKG24719.1"/>
    </source>
</evidence>
<evidence type="ECO:0000313" key="10">
    <source>
        <dbReference type="Proteomes" id="UP000233375"/>
    </source>
</evidence>
<dbReference type="Proteomes" id="UP000233375">
    <property type="component" value="Unassembled WGS sequence"/>
</dbReference>
<evidence type="ECO:0000256" key="7">
    <source>
        <dbReference type="RuleBase" id="RU363032"/>
    </source>
</evidence>
<feature type="transmembrane region" description="Helical" evidence="7">
    <location>
        <begin position="194"/>
        <end position="218"/>
    </location>
</feature>
<keyword evidence="5 7" id="KW-1133">Transmembrane helix</keyword>
<feature type="transmembrane region" description="Helical" evidence="7">
    <location>
        <begin position="124"/>
        <end position="144"/>
    </location>
</feature>
<dbReference type="PROSITE" id="PS50928">
    <property type="entry name" value="ABC_TM1"/>
    <property type="match status" value="1"/>
</dbReference>
<gene>
    <name evidence="9" type="ORF">CWS01_05575</name>
</gene>
<comment type="subcellular location">
    <subcellularLocation>
        <location evidence="1 7">Cell membrane</location>
        <topology evidence="1 7">Multi-pass membrane protein</topology>
    </subcellularLocation>
</comment>
<keyword evidence="2 7" id="KW-0813">Transport</keyword>
<keyword evidence="4 7" id="KW-0812">Transmembrane</keyword>
<protein>
    <submittedName>
        <fullName evidence="9">Sugar ABC transporter permease</fullName>
    </submittedName>
</protein>
<accession>A0A2N0Z5E5</accession>
<dbReference type="GO" id="GO:0055085">
    <property type="term" value="P:transmembrane transport"/>
    <property type="evidence" value="ECO:0007669"/>
    <property type="project" value="InterPro"/>
</dbReference>
<evidence type="ECO:0000256" key="2">
    <source>
        <dbReference type="ARBA" id="ARBA00022448"/>
    </source>
</evidence>
<comment type="caution">
    <text evidence="9">The sequence shown here is derived from an EMBL/GenBank/DDBJ whole genome shotgun (WGS) entry which is preliminary data.</text>
</comment>
<dbReference type="InterPro" id="IPR035906">
    <property type="entry name" value="MetI-like_sf"/>
</dbReference>
<name>A0A2N0Z5E5_9BACI</name>
<feature type="transmembrane region" description="Helical" evidence="7">
    <location>
        <begin position="271"/>
        <end position="291"/>
    </location>
</feature>
<feature type="transmembrane region" description="Helical" evidence="7">
    <location>
        <begin position="156"/>
        <end position="174"/>
    </location>
</feature>
<evidence type="ECO:0000256" key="6">
    <source>
        <dbReference type="ARBA" id="ARBA00023136"/>
    </source>
</evidence>
<sequence length="306" mass="35156">MEFSIKNKFIKKSKMKKSWKDRIFDITIYGIAIVMILMIIYPLWFIIIASFSNPADVSNGKVWFWPKEWKLDGYMELIKQDIIWRGYLNTIIYTIVGTIIALFVNIPAGYALSRKELFGRKWISTFYIIPMFVSGGLMPTYLVIKNFGLLDTFWVLVLPFAVSAFNIIIARTFFKSSIPETLWEAAQIDGCGTFRYFLTMVLPLSKAILAVIGLWTAVGIWNSWFDAMIYISNENLQPLQLVLRRILISNESLLGTASGELASELRRLSEMMKYAAIVISTLPIMCLYPFLQKYFNQGVMVGSIKE</sequence>
<keyword evidence="3" id="KW-1003">Cell membrane</keyword>
<dbReference type="CDD" id="cd06261">
    <property type="entry name" value="TM_PBP2"/>
    <property type="match status" value="1"/>
</dbReference>
<evidence type="ECO:0000259" key="8">
    <source>
        <dbReference type="PROSITE" id="PS50928"/>
    </source>
</evidence>
<dbReference type="SUPFAM" id="SSF161098">
    <property type="entry name" value="MetI-like"/>
    <property type="match status" value="1"/>
</dbReference>
<dbReference type="Pfam" id="PF00528">
    <property type="entry name" value="BPD_transp_1"/>
    <property type="match status" value="1"/>
</dbReference>
<feature type="transmembrane region" description="Helical" evidence="7">
    <location>
        <begin position="23"/>
        <end position="51"/>
    </location>
</feature>
<evidence type="ECO:0000256" key="5">
    <source>
        <dbReference type="ARBA" id="ARBA00022989"/>
    </source>
</evidence>
<dbReference type="RefSeq" id="WP_101176172.1">
    <property type="nucleotide sequence ID" value="NZ_PISE01000011.1"/>
</dbReference>
<dbReference type="EMBL" id="PISE01000011">
    <property type="protein sequence ID" value="PKG24719.1"/>
    <property type="molecule type" value="Genomic_DNA"/>
</dbReference>
<organism evidence="9 10">
    <name type="scientific">Niallia nealsonii</name>
    <dbReference type="NCBI Taxonomy" id="115979"/>
    <lineage>
        <taxon>Bacteria</taxon>
        <taxon>Bacillati</taxon>
        <taxon>Bacillota</taxon>
        <taxon>Bacilli</taxon>
        <taxon>Bacillales</taxon>
        <taxon>Bacillaceae</taxon>
        <taxon>Niallia</taxon>
    </lineage>
</organism>
<comment type="similarity">
    <text evidence="7">Belongs to the binding-protein-dependent transport system permease family.</text>
</comment>
<dbReference type="Gene3D" id="1.10.3720.10">
    <property type="entry name" value="MetI-like"/>
    <property type="match status" value="1"/>
</dbReference>
<dbReference type="PANTHER" id="PTHR43744">
    <property type="entry name" value="ABC TRANSPORTER PERMEASE PROTEIN MG189-RELATED-RELATED"/>
    <property type="match status" value="1"/>
</dbReference>
<evidence type="ECO:0000256" key="4">
    <source>
        <dbReference type="ARBA" id="ARBA00022692"/>
    </source>
</evidence>
<dbReference type="PANTHER" id="PTHR43744:SF9">
    <property type="entry name" value="POLYGALACTURONAN_RHAMNOGALACTURONAN TRANSPORT SYSTEM PERMEASE PROTEIN YTCP"/>
    <property type="match status" value="1"/>
</dbReference>
<evidence type="ECO:0000256" key="3">
    <source>
        <dbReference type="ARBA" id="ARBA00022475"/>
    </source>
</evidence>
<dbReference type="AlphaFoldDB" id="A0A2N0Z5E5"/>
<evidence type="ECO:0000256" key="1">
    <source>
        <dbReference type="ARBA" id="ARBA00004651"/>
    </source>
</evidence>
<dbReference type="OrthoDB" id="9810086at2"/>
<keyword evidence="10" id="KW-1185">Reference proteome</keyword>
<feature type="domain" description="ABC transmembrane type-1" evidence="8">
    <location>
        <begin position="87"/>
        <end position="283"/>
    </location>
</feature>
<dbReference type="GO" id="GO:0005886">
    <property type="term" value="C:plasma membrane"/>
    <property type="evidence" value="ECO:0007669"/>
    <property type="project" value="UniProtKB-SubCell"/>
</dbReference>
<proteinExistence type="inferred from homology"/>
<dbReference type="InterPro" id="IPR000515">
    <property type="entry name" value="MetI-like"/>
</dbReference>